<accession>A0A1M5ZW10</accession>
<gene>
    <name evidence="2" type="ORF">SAMN02745229_02758</name>
</gene>
<keyword evidence="1" id="KW-0812">Transmembrane</keyword>
<keyword evidence="1" id="KW-1133">Transmembrane helix</keyword>
<sequence length="52" mass="6285">MIFFGYFYSNKRYLIKQSLLYHKIVMYDLAVIFAFEIITHKTVIASTKQNKF</sequence>
<organism evidence="2 3">
    <name type="scientific">Butyrivibrio fibrisolvens DSM 3071</name>
    <dbReference type="NCBI Taxonomy" id="1121131"/>
    <lineage>
        <taxon>Bacteria</taxon>
        <taxon>Bacillati</taxon>
        <taxon>Bacillota</taxon>
        <taxon>Clostridia</taxon>
        <taxon>Lachnospirales</taxon>
        <taxon>Lachnospiraceae</taxon>
        <taxon>Butyrivibrio</taxon>
    </lineage>
</organism>
<evidence type="ECO:0000313" key="3">
    <source>
        <dbReference type="Proteomes" id="UP000184278"/>
    </source>
</evidence>
<feature type="transmembrane region" description="Helical" evidence="1">
    <location>
        <begin position="20"/>
        <end position="38"/>
    </location>
</feature>
<dbReference type="Proteomes" id="UP000184278">
    <property type="component" value="Unassembled WGS sequence"/>
</dbReference>
<name>A0A1M5ZW10_BUTFI</name>
<dbReference type="AlphaFoldDB" id="A0A1M5ZW10"/>
<evidence type="ECO:0000256" key="1">
    <source>
        <dbReference type="SAM" id="Phobius"/>
    </source>
</evidence>
<proteinExistence type="predicted"/>
<protein>
    <submittedName>
        <fullName evidence="2">Uncharacterized protein</fullName>
    </submittedName>
</protein>
<dbReference type="EMBL" id="FQXK01000024">
    <property type="protein sequence ID" value="SHI28430.1"/>
    <property type="molecule type" value="Genomic_DNA"/>
</dbReference>
<keyword evidence="1" id="KW-0472">Membrane</keyword>
<evidence type="ECO:0000313" key="2">
    <source>
        <dbReference type="EMBL" id="SHI28430.1"/>
    </source>
</evidence>
<reference evidence="3" key="1">
    <citation type="submission" date="2016-11" db="EMBL/GenBank/DDBJ databases">
        <authorList>
            <person name="Varghese N."/>
            <person name="Submissions S."/>
        </authorList>
    </citation>
    <scope>NUCLEOTIDE SEQUENCE [LARGE SCALE GENOMIC DNA]</scope>
    <source>
        <strain evidence="3">DSM 3071</strain>
    </source>
</reference>
<keyword evidence="3" id="KW-1185">Reference proteome</keyword>